<dbReference type="Pfam" id="PF02518">
    <property type="entry name" value="HATPase_c"/>
    <property type="match status" value="1"/>
</dbReference>
<comment type="catalytic activity">
    <reaction evidence="1">
        <text>ATP + protein L-histidine = ADP + protein N-phospho-L-histidine.</text>
        <dbReference type="EC" id="2.7.13.3"/>
    </reaction>
</comment>
<evidence type="ECO:0000259" key="12">
    <source>
        <dbReference type="Pfam" id="PF13796"/>
    </source>
</evidence>
<feature type="transmembrane region" description="Helical" evidence="9">
    <location>
        <begin position="18"/>
        <end position="38"/>
    </location>
</feature>
<dbReference type="AlphaFoldDB" id="A0A939LSR1"/>
<dbReference type="GO" id="GO:0000155">
    <property type="term" value="F:phosphorelay sensor kinase activity"/>
    <property type="evidence" value="ECO:0007669"/>
    <property type="project" value="InterPro"/>
</dbReference>
<dbReference type="PANTHER" id="PTHR24421:SF10">
    <property type="entry name" value="NITRATE_NITRITE SENSOR PROTEIN NARQ"/>
    <property type="match status" value="1"/>
</dbReference>
<evidence type="ECO:0000313" key="13">
    <source>
        <dbReference type="EMBL" id="MBO1751414.1"/>
    </source>
</evidence>
<feature type="domain" description="Signal transduction histidine kinase subgroup 3 dimerisation and phosphoacceptor" evidence="11">
    <location>
        <begin position="229"/>
        <end position="292"/>
    </location>
</feature>
<evidence type="ECO:0000256" key="7">
    <source>
        <dbReference type="ARBA" id="ARBA00022840"/>
    </source>
</evidence>
<evidence type="ECO:0000313" key="14">
    <source>
        <dbReference type="Proteomes" id="UP000664209"/>
    </source>
</evidence>
<reference evidence="13" key="1">
    <citation type="submission" date="2021-03" db="EMBL/GenBank/DDBJ databases">
        <title>Actinotalea soli sp. nov., isolated from soil.</title>
        <authorList>
            <person name="Ping W."/>
            <person name="Zhang J."/>
        </authorList>
    </citation>
    <scope>NUCLEOTIDE SEQUENCE</scope>
    <source>
        <strain evidence="13">BY-33</strain>
    </source>
</reference>
<keyword evidence="7" id="KW-0067">ATP-binding</keyword>
<evidence type="ECO:0000256" key="3">
    <source>
        <dbReference type="ARBA" id="ARBA00022553"/>
    </source>
</evidence>
<dbReference type="InterPro" id="IPR036890">
    <property type="entry name" value="HATPase_C_sf"/>
</dbReference>
<evidence type="ECO:0000256" key="1">
    <source>
        <dbReference type="ARBA" id="ARBA00000085"/>
    </source>
</evidence>
<keyword evidence="9" id="KW-0812">Transmembrane</keyword>
<dbReference type="RefSeq" id="WP_208055073.1">
    <property type="nucleotide sequence ID" value="NZ_JAGEMK010000002.1"/>
</dbReference>
<keyword evidence="3" id="KW-0597">Phosphoprotein</keyword>
<keyword evidence="6" id="KW-0418">Kinase</keyword>
<dbReference type="PANTHER" id="PTHR24421">
    <property type="entry name" value="NITRATE/NITRITE SENSOR PROTEIN NARX-RELATED"/>
    <property type="match status" value="1"/>
</dbReference>
<dbReference type="EC" id="2.7.13.3" evidence="2"/>
<dbReference type="InterPro" id="IPR003594">
    <property type="entry name" value="HATPase_dom"/>
</dbReference>
<evidence type="ECO:0000256" key="8">
    <source>
        <dbReference type="ARBA" id="ARBA00023012"/>
    </source>
</evidence>
<dbReference type="Pfam" id="PF13796">
    <property type="entry name" value="Sensor"/>
    <property type="match status" value="1"/>
</dbReference>
<dbReference type="SUPFAM" id="SSF55874">
    <property type="entry name" value="ATPase domain of HSP90 chaperone/DNA topoisomerase II/histidine kinase"/>
    <property type="match status" value="1"/>
</dbReference>
<feature type="transmembrane region" description="Helical" evidence="9">
    <location>
        <begin position="44"/>
        <end position="65"/>
    </location>
</feature>
<keyword evidence="8" id="KW-0902">Two-component regulatory system</keyword>
<evidence type="ECO:0000256" key="2">
    <source>
        <dbReference type="ARBA" id="ARBA00012438"/>
    </source>
</evidence>
<feature type="transmembrane region" description="Helical" evidence="9">
    <location>
        <begin position="105"/>
        <end position="130"/>
    </location>
</feature>
<protein>
    <recommendedName>
        <fullName evidence="2">histidine kinase</fullName>
        <ecNumber evidence="2">2.7.13.3</ecNumber>
    </recommendedName>
</protein>
<dbReference type="GO" id="GO:0046983">
    <property type="term" value="F:protein dimerization activity"/>
    <property type="evidence" value="ECO:0007669"/>
    <property type="project" value="InterPro"/>
</dbReference>
<sequence>MTLTTPSSTLSRLGRDTAYVLGGLPITLVSFTVLVTGLSLAAALLITVVGVPVAAGTLAAAVGFGRLERHRLAARGTTLAPVRYAPRRGSGLRRMLGLLADPRRWAAVLHGIGGLTLSVVTFSVVLTWWAGTLGGLTFWFWERWLPNPETNTTLVELLGLPISEAQFNLILGILFALSLVPVTRACAQVHVGWARLLLTGSSRAALAAQVDELTSRRAVAAAAESHSLRRLERDIHDGPQQRLVRLGMDLSAAERRLADDPDEARAMIAEARTQAAEALAELRGLSRGIAPPILTDRGLAAALTAVVARSAVPTSVRVDLPEGRRPAAATESAAYYVVTEALTNVAKHASASTAAVTVSVVDGPEGPGAVQGEPRSLQVTVEDDGAGGAMLSKGHGLAGLADRVDGLGGKLSVHSPDGGPTRIAATLPWT</sequence>
<keyword evidence="4" id="KW-0808">Transferase</keyword>
<dbReference type="Gene3D" id="1.20.5.1930">
    <property type="match status" value="1"/>
</dbReference>
<evidence type="ECO:0000256" key="5">
    <source>
        <dbReference type="ARBA" id="ARBA00022741"/>
    </source>
</evidence>
<dbReference type="InterPro" id="IPR050482">
    <property type="entry name" value="Sensor_HK_TwoCompSys"/>
</dbReference>
<name>A0A939LSR1_9CELL</name>
<keyword evidence="5" id="KW-0547">Nucleotide-binding</keyword>
<evidence type="ECO:0000256" key="4">
    <source>
        <dbReference type="ARBA" id="ARBA00022679"/>
    </source>
</evidence>
<keyword evidence="14" id="KW-1185">Reference proteome</keyword>
<evidence type="ECO:0000259" key="10">
    <source>
        <dbReference type="Pfam" id="PF02518"/>
    </source>
</evidence>
<dbReference type="GO" id="GO:0005524">
    <property type="term" value="F:ATP binding"/>
    <property type="evidence" value="ECO:0007669"/>
    <property type="project" value="UniProtKB-KW"/>
</dbReference>
<accession>A0A939LSR1</accession>
<dbReference type="InterPro" id="IPR011712">
    <property type="entry name" value="Sig_transdc_His_kin_sub3_dim/P"/>
</dbReference>
<keyword evidence="9" id="KW-0472">Membrane</keyword>
<proteinExistence type="predicted"/>
<dbReference type="Pfam" id="PF07730">
    <property type="entry name" value="HisKA_3"/>
    <property type="match status" value="1"/>
</dbReference>
<comment type="caution">
    <text evidence="13">The sequence shown here is derived from an EMBL/GenBank/DDBJ whole genome shotgun (WGS) entry which is preliminary data.</text>
</comment>
<evidence type="ECO:0000256" key="6">
    <source>
        <dbReference type="ARBA" id="ARBA00022777"/>
    </source>
</evidence>
<dbReference type="Proteomes" id="UP000664209">
    <property type="component" value="Unassembled WGS sequence"/>
</dbReference>
<dbReference type="CDD" id="cd16917">
    <property type="entry name" value="HATPase_UhpB-NarQ-NarX-like"/>
    <property type="match status" value="1"/>
</dbReference>
<feature type="domain" description="Histidine kinase/HSP90-like ATPase" evidence="10">
    <location>
        <begin position="331"/>
        <end position="428"/>
    </location>
</feature>
<evidence type="ECO:0000259" key="11">
    <source>
        <dbReference type="Pfam" id="PF07730"/>
    </source>
</evidence>
<feature type="domain" description="Putative sensor" evidence="12">
    <location>
        <begin position="19"/>
        <end position="198"/>
    </location>
</feature>
<gene>
    <name evidence="13" type="ORF">J4G33_06315</name>
</gene>
<organism evidence="13 14">
    <name type="scientific">Actinotalea soli</name>
    <dbReference type="NCBI Taxonomy" id="2819234"/>
    <lineage>
        <taxon>Bacteria</taxon>
        <taxon>Bacillati</taxon>
        <taxon>Actinomycetota</taxon>
        <taxon>Actinomycetes</taxon>
        <taxon>Micrococcales</taxon>
        <taxon>Cellulomonadaceae</taxon>
        <taxon>Actinotalea</taxon>
    </lineage>
</organism>
<dbReference type="InterPro" id="IPR025828">
    <property type="entry name" value="Put_sensor_dom"/>
</dbReference>
<dbReference type="Gene3D" id="3.30.565.10">
    <property type="entry name" value="Histidine kinase-like ATPase, C-terminal domain"/>
    <property type="match status" value="1"/>
</dbReference>
<dbReference type="EMBL" id="JAGEMK010000002">
    <property type="protein sequence ID" value="MBO1751414.1"/>
    <property type="molecule type" value="Genomic_DNA"/>
</dbReference>
<dbReference type="GO" id="GO:0016020">
    <property type="term" value="C:membrane"/>
    <property type="evidence" value="ECO:0007669"/>
    <property type="project" value="InterPro"/>
</dbReference>
<evidence type="ECO:0000256" key="9">
    <source>
        <dbReference type="SAM" id="Phobius"/>
    </source>
</evidence>
<keyword evidence="9" id="KW-1133">Transmembrane helix</keyword>